<dbReference type="AlphaFoldDB" id="A0A2H3AVW2"/>
<dbReference type="InterPro" id="IPR041078">
    <property type="entry name" value="Plavaka"/>
</dbReference>
<name>A0A2H3AVW2_9AGAR</name>
<evidence type="ECO:0000313" key="2">
    <source>
        <dbReference type="Proteomes" id="UP000218334"/>
    </source>
</evidence>
<protein>
    <submittedName>
        <fullName evidence="1">Uncharacterized protein</fullName>
    </submittedName>
</protein>
<evidence type="ECO:0000313" key="1">
    <source>
        <dbReference type="EMBL" id="PBK62835.1"/>
    </source>
</evidence>
<keyword evidence="2" id="KW-1185">Reference proteome</keyword>
<dbReference type="STRING" id="1076256.A0A2H3AVW2"/>
<organism evidence="1 2">
    <name type="scientific">Armillaria solidipes</name>
    <dbReference type="NCBI Taxonomy" id="1076256"/>
    <lineage>
        <taxon>Eukaryota</taxon>
        <taxon>Fungi</taxon>
        <taxon>Dikarya</taxon>
        <taxon>Basidiomycota</taxon>
        <taxon>Agaricomycotina</taxon>
        <taxon>Agaricomycetes</taxon>
        <taxon>Agaricomycetidae</taxon>
        <taxon>Agaricales</taxon>
        <taxon>Marasmiineae</taxon>
        <taxon>Physalacriaceae</taxon>
        <taxon>Armillaria</taxon>
    </lineage>
</organism>
<proteinExistence type="predicted"/>
<dbReference type="EMBL" id="KZ293463">
    <property type="protein sequence ID" value="PBK62835.1"/>
    <property type="molecule type" value="Genomic_DNA"/>
</dbReference>
<accession>A0A2H3AVW2</accession>
<dbReference type="Pfam" id="PF18759">
    <property type="entry name" value="Plavaka"/>
    <property type="match status" value="1"/>
</dbReference>
<sequence>MQFNYFGKIRMTGNTFWEIQSSLPPGGKPLAYILYADKSCLSSFGTAKGYPVMARCGNLSDEIRNGKNFGGGCVVGWLPIVEEEEDNRGKPSWINFKRVVWHEAFQKILGPITQYSCSGYAFKLPNSEKVIILYLFILILSADYEEHCMMTLTRGVRAHYPCPVCLVPLSNLSDLSINYPLRTTESMKEIYERAYLLSAEKAEDLLKLHGLRKVPNVFWEIERSDPYRACMIKSFPRWRNLTHFTSVFSFDFADGKKYEHMSRQILFAAQAVLTKTADPAGYLLLQCMRSHLELDVYAAMNVHTENTIKAGQSIMQVFRERMQVYSGFKNPTTWDIPKMHTQKHLFSDIQAKGVTKNYNTKINESMHGPLKKAYQTQTNFKNVAEQILRTDHRYNVAMQIQQGIDRWKKHMKYKSISPEAHLHGIKNTSMDPHTIFELENAFSHDLAYNRFQIRLEHFMLITIYQTLSVHYQSYVNLKQAADLLWCSPMFYNHPRYDGVIINTTDGLYVAQLIQLFECEFDGQKYPLALVHPYDAPVTDGHLRWKHQRDKDLGFYRVRARPRIHSAFVSIYSIIRGALLVADADSDLSNGQDYFIIDIIDTDMFL</sequence>
<gene>
    <name evidence="1" type="ORF">ARMSODRAFT_990404</name>
</gene>
<dbReference type="Proteomes" id="UP000218334">
    <property type="component" value="Unassembled WGS sequence"/>
</dbReference>
<reference evidence="2" key="1">
    <citation type="journal article" date="2017" name="Nat. Ecol. Evol.">
        <title>Genome expansion and lineage-specific genetic innovations in the forest pathogenic fungi Armillaria.</title>
        <authorList>
            <person name="Sipos G."/>
            <person name="Prasanna A.N."/>
            <person name="Walter M.C."/>
            <person name="O'Connor E."/>
            <person name="Balint B."/>
            <person name="Krizsan K."/>
            <person name="Kiss B."/>
            <person name="Hess J."/>
            <person name="Varga T."/>
            <person name="Slot J."/>
            <person name="Riley R."/>
            <person name="Boka B."/>
            <person name="Rigling D."/>
            <person name="Barry K."/>
            <person name="Lee J."/>
            <person name="Mihaltcheva S."/>
            <person name="LaButti K."/>
            <person name="Lipzen A."/>
            <person name="Waldron R."/>
            <person name="Moloney N.M."/>
            <person name="Sperisen C."/>
            <person name="Kredics L."/>
            <person name="Vagvoelgyi C."/>
            <person name="Patrignani A."/>
            <person name="Fitzpatrick D."/>
            <person name="Nagy I."/>
            <person name="Doyle S."/>
            <person name="Anderson J.B."/>
            <person name="Grigoriev I.V."/>
            <person name="Gueldener U."/>
            <person name="Muensterkoetter M."/>
            <person name="Nagy L.G."/>
        </authorList>
    </citation>
    <scope>NUCLEOTIDE SEQUENCE [LARGE SCALE GENOMIC DNA]</scope>
    <source>
        <strain evidence="2">28-4</strain>
    </source>
</reference>